<dbReference type="Proteomes" id="UP000237440">
    <property type="component" value="Unassembled WGS sequence"/>
</dbReference>
<keyword evidence="1" id="KW-0732">Signal</keyword>
<feature type="chain" id="PRO_5015733810" evidence="1">
    <location>
        <begin position="19"/>
        <end position="107"/>
    </location>
</feature>
<dbReference type="EMBL" id="MUJK01000001">
    <property type="protein sequence ID" value="POF43430.1"/>
    <property type="molecule type" value="Genomic_DNA"/>
</dbReference>
<evidence type="ECO:0000313" key="3">
    <source>
        <dbReference type="Proteomes" id="UP000237440"/>
    </source>
</evidence>
<dbReference type="AlphaFoldDB" id="A0A2S3VU22"/>
<dbReference type="RefSeq" id="WP_103393078.1">
    <property type="nucleotide sequence ID" value="NZ_MUJK01000001.1"/>
</dbReference>
<reference evidence="3" key="1">
    <citation type="submission" date="2017-02" db="EMBL/GenBank/DDBJ databases">
        <authorList>
            <person name="Furmanczyk E.M."/>
        </authorList>
    </citation>
    <scope>NUCLEOTIDE SEQUENCE [LARGE SCALE GENOMIC DNA]</scope>
    <source>
        <strain evidence="3">AP3_22</strain>
    </source>
</reference>
<accession>A0A2S3VU22</accession>
<organism evidence="2 3">
    <name type="scientific">Pseudomonas laurylsulfativorans</name>
    <dbReference type="NCBI Taxonomy" id="1943631"/>
    <lineage>
        <taxon>Bacteria</taxon>
        <taxon>Pseudomonadati</taxon>
        <taxon>Pseudomonadota</taxon>
        <taxon>Gammaproteobacteria</taxon>
        <taxon>Pseudomonadales</taxon>
        <taxon>Pseudomonadaceae</taxon>
        <taxon>Pseudomonas</taxon>
    </lineage>
</organism>
<evidence type="ECO:0000256" key="1">
    <source>
        <dbReference type="SAM" id="SignalP"/>
    </source>
</evidence>
<evidence type="ECO:0000313" key="2">
    <source>
        <dbReference type="EMBL" id="POF43430.1"/>
    </source>
</evidence>
<protein>
    <submittedName>
        <fullName evidence="2">Uncharacterized protein</fullName>
    </submittedName>
</protein>
<keyword evidence="3" id="KW-1185">Reference proteome</keyword>
<dbReference type="OrthoDB" id="6988831at2"/>
<sequence>MRNGVLFLLLLAAGAAQAETAEVYLLKEKARELVRARLKDPDAAKFQKLEPHKLENGATIICGEVNSKNGYGGYAGFEKFFSTGSSVRFKADSPSTFEGVYQAVCSK</sequence>
<proteinExistence type="predicted"/>
<gene>
    <name evidence="2" type="ORF">B0D71_01035</name>
</gene>
<feature type="signal peptide" evidence="1">
    <location>
        <begin position="1"/>
        <end position="18"/>
    </location>
</feature>
<name>A0A2S3VU22_9PSED</name>
<comment type="caution">
    <text evidence="2">The sequence shown here is derived from an EMBL/GenBank/DDBJ whole genome shotgun (WGS) entry which is preliminary data.</text>
</comment>